<dbReference type="Proteomes" id="UP001423409">
    <property type="component" value="Unassembled WGS sequence"/>
</dbReference>
<keyword evidence="3" id="KW-0820">tRNA-binding</keyword>
<dbReference type="EMBL" id="BAABQU010000028">
    <property type="protein sequence ID" value="GAA5440789.1"/>
    <property type="molecule type" value="Genomic_DNA"/>
</dbReference>
<protein>
    <submittedName>
        <fullName evidence="13">CC-adding tRNA nucleotidyltransferase</fullName>
    </submittedName>
</protein>
<gene>
    <name evidence="13" type="ORF">Dcae01_02314</name>
</gene>
<dbReference type="InterPro" id="IPR052390">
    <property type="entry name" value="tRNA_nt/polyA_polymerase"/>
</dbReference>
<keyword evidence="9" id="KW-0460">Magnesium</keyword>
<evidence type="ECO:0000256" key="1">
    <source>
        <dbReference type="ARBA" id="ARBA00001946"/>
    </source>
</evidence>
<evidence type="ECO:0000259" key="12">
    <source>
        <dbReference type="Pfam" id="PF01743"/>
    </source>
</evidence>
<dbReference type="Gene3D" id="1.10.3090.10">
    <property type="entry name" value="cca-adding enzyme, domain 2"/>
    <property type="match status" value="1"/>
</dbReference>
<keyword evidence="8" id="KW-0547">Nucleotide-binding</keyword>
<keyword evidence="4 11" id="KW-0808">Transferase</keyword>
<dbReference type="Pfam" id="PF01743">
    <property type="entry name" value="PolyA_pol"/>
    <property type="match status" value="1"/>
</dbReference>
<dbReference type="Gene3D" id="3.30.460.10">
    <property type="entry name" value="Beta Polymerase, domain 2"/>
    <property type="match status" value="1"/>
</dbReference>
<reference evidence="13 14" key="1">
    <citation type="submission" date="2024-02" db="EMBL/GenBank/DDBJ databases">
        <title>Deinococcus caeni NBRC 101312.</title>
        <authorList>
            <person name="Ichikawa N."/>
            <person name="Katano-Makiyama Y."/>
            <person name="Hidaka K."/>
        </authorList>
    </citation>
    <scope>NUCLEOTIDE SEQUENCE [LARGE SCALE GENOMIC DNA]</scope>
    <source>
        <strain evidence="13 14">NBRC 101312</strain>
    </source>
</reference>
<evidence type="ECO:0000256" key="10">
    <source>
        <dbReference type="ARBA" id="ARBA00022884"/>
    </source>
</evidence>
<evidence type="ECO:0000256" key="7">
    <source>
        <dbReference type="ARBA" id="ARBA00022723"/>
    </source>
</evidence>
<sequence>MKPRSAESAAQAQAVWAALRPEDRAWLLSVAEQAGAGGAALVGGAVRDALLGVTPLDLDVVLPDADVEALAGAMGLPFVFHPAFGNATVTLPDGRAADLVRARREVYPVPGGNPLPLPGSLTDDLRRRDFSVNALALHLSPAGVPTLLDVTGGLDDLRARRLRPLHGESLREDASRLVRGARLAARLDLTAAPDLLGQVPAALDMAGHTPRLWAELRLLLHEPRPGRAAGVLRGWGAGSLLPDTALLDALDARRDAGAAVPFTAYAAALLHAAPDPAGLAERLSLGDRPGALLARALSDTPFPDGTPERELRALLRPDAHEPLTGKDVVALGVPPGRGVGEALGHLAALRRAGQVRSADDERAALKAFLATKARQGDPLE</sequence>
<keyword evidence="5" id="KW-0819">tRNA processing</keyword>
<dbReference type="InterPro" id="IPR002646">
    <property type="entry name" value="PolA_pol_head_dom"/>
</dbReference>
<evidence type="ECO:0000313" key="14">
    <source>
        <dbReference type="Proteomes" id="UP001423409"/>
    </source>
</evidence>
<dbReference type="SUPFAM" id="SSF81891">
    <property type="entry name" value="Poly A polymerase C-terminal region-like"/>
    <property type="match status" value="1"/>
</dbReference>
<dbReference type="SUPFAM" id="SSF81301">
    <property type="entry name" value="Nucleotidyltransferase"/>
    <property type="match status" value="1"/>
</dbReference>
<evidence type="ECO:0000256" key="11">
    <source>
        <dbReference type="RuleBase" id="RU003953"/>
    </source>
</evidence>
<organism evidence="13 14">
    <name type="scientific">Deinococcus caeni</name>
    <dbReference type="NCBI Taxonomy" id="569127"/>
    <lineage>
        <taxon>Bacteria</taxon>
        <taxon>Thermotogati</taxon>
        <taxon>Deinococcota</taxon>
        <taxon>Deinococci</taxon>
        <taxon>Deinococcales</taxon>
        <taxon>Deinococcaceae</taxon>
        <taxon>Deinococcus</taxon>
    </lineage>
</organism>
<evidence type="ECO:0000256" key="8">
    <source>
        <dbReference type="ARBA" id="ARBA00022741"/>
    </source>
</evidence>
<name>A0ABP9UHC9_9DEIO</name>
<keyword evidence="10 11" id="KW-0694">RNA-binding</keyword>
<accession>A0ABP9UHC9</accession>
<proteinExistence type="inferred from homology"/>
<dbReference type="PANTHER" id="PTHR47788:SF1">
    <property type="entry name" value="A-ADDING TRNA NUCLEOTIDYLTRANSFERASE"/>
    <property type="match status" value="1"/>
</dbReference>
<evidence type="ECO:0000256" key="5">
    <source>
        <dbReference type="ARBA" id="ARBA00022694"/>
    </source>
</evidence>
<evidence type="ECO:0000256" key="9">
    <source>
        <dbReference type="ARBA" id="ARBA00022842"/>
    </source>
</evidence>
<keyword evidence="14" id="KW-1185">Reference proteome</keyword>
<keyword evidence="6" id="KW-0548">Nucleotidyltransferase</keyword>
<dbReference type="RefSeq" id="WP_345445638.1">
    <property type="nucleotide sequence ID" value="NZ_BAABQU010000028.1"/>
</dbReference>
<evidence type="ECO:0000313" key="13">
    <source>
        <dbReference type="EMBL" id="GAA5440789.1"/>
    </source>
</evidence>
<comment type="similarity">
    <text evidence="2 11">Belongs to the tRNA nucleotidyltransferase/poly(A) polymerase family.</text>
</comment>
<keyword evidence="7" id="KW-0479">Metal-binding</keyword>
<evidence type="ECO:0000256" key="6">
    <source>
        <dbReference type="ARBA" id="ARBA00022695"/>
    </source>
</evidence>
<feature type="domain" description="Poly A polymerase head" evidence="12">
    <location>
        <begin position="41"/>
        <end position="163"/>
    </location>
</feature>
<dbReference type="PANTHER" id="PTHR47788">
    <property type="entry name" value="POLYA POLYMERASE"/>
    <property type="match status" value="1"/>
</dbReference>
<evidence type="ECO:0000256" key="2">
    <source>
        <dbReference type="ARBA" id="ARBA00007265"/>
    </source>
</evidence>
<evidence type="ECO:0000256" key="4">
    <source>
        <dbReference type="ARBA" id="ARBA00022679"/>
    </source>
</evidence>
<evidence type="ECO:0000256" key="3">
    <source>
        <dbReference type="ARBA" id="ARBA00022555"/>
    </source>
</evidence>
<comment type="caution">
    <text evidence="13">The sequence shown here is derived from an EMBL/GenBank/DDBJ whole genome shotgun (WGS) entry which is preliminary data.</text>
</comment>
<dbReference type="InterPro" id="IPR043519">
    <property type="entry name" value="NT_sf"/>
</dbReference>
<comment type="cofactor">
    <cofactor evidence="1">
        <name>Mg(2+)</name>
        <dbReference type="ChEBI" id="CHEBI:18420"/>
    </cofactor>
</comment>